<organism evidence="2 3">
    <name type="scientific">Elaeis guineensis var. tenera</name>
    <name type="common">Oil palm</name>
    <dbReference type="NCBI Taxonomy" id="51953"/>
    <lineage>
        <taxon>Eukaryota</taxon>
        <taxon>Viridiplantae</taxon>
        <taxon>Streptophyta</taxon>
        <taxon>Embryophyta</taxon>
        <taxon>Tracheophyta</taxon>
        <taxon>Spermatophyta</taxon>
        <taxon>Magnoliopsida</taxon>
        <taxon>Liliopsida</taxon>
        <taxon>Arecaceae</taxon>
        <taxon>Arecoideae</taxon>
        <taxon>Cocoseae</taxon>
        <taxon>Elaeidinae</taxon>
        <taxon>Elaeis</taxon>
    </lineage>
</organism>
<dbReference type="SUPFAM" id="SSF46565">
    <property type="entry name" value="Chaperone J-domain"/>
    <property type="match status" value="1"/>
</dbReference>
<dbReference type="PROSITE" id="PS00636">
    <property type="entry name" value="DNAJ_1"/>
    <property type="match status" value="1"/>
</dbReference>
<protein>
    <submittedName>
        <fullName evidence="3">Uncharacterized protein LOC105045132</fullName>
    </submittedName>
</protein>
<dbReference type="AlphaFoldDB" id="A0A6J0PIW2"/>
<dbReference type="OrthoDB" id="10250354at2759"/>
<dbReference type="FunCoup" id="A0A6J0PIW2">
    <property type="interactions" value="1064"/>
</dbReference>
<dbReference type="KEGG" id="egu:105045132"/>
<dbReference type="GO" id="GO:0005783">
    <property type="term" value="C:endoplasmic reticulum"/>
    <property type="evidence" value="ECO:0007669"/>
    <property type="project" value="UniProtKB-ARBA"/>
</dbReference>
<dbReference type="Pfam" id="PF00226">
    <property type="entry name" value="DnaJ"/>
    <property type="match status" value="1"/>
</dbReference>
<proteinExistence type="predicted"/>
<dbReference type="InterPro" id="IPR036869">
    <property type="entry name" value="J_dom_sf"/>
</dbReference>
<dbReference type="PANTHER" id="PTHR44137">
    <property type="entry name" value="BNAC03G44070D PROTEIN"/>
    <property type="match status" value="1"/>
</dbReference>
<dbReference type="Proteomes" id="UP000504607">
    <property type="component" value="Chromosome 5"/>
</dbReference>
<keyword evidence="2" id="KW-1185">Reference proteome</keyword>
<dbReference type="SMART" id="SM00271">
    <property type="entry name" value="DnaJ"/>
    <property type="match status" value="1"/>
</dbReference>
<feature type="domain" description="J" evidence="1">
    <location>
        <begin position="43"/>
        <end position="107"/>
    </location>
</feature>
<dbReference type="PROSITE" id="PS50076">
    <property type="entry name" value="DNAJ_2"/>
    <property type="match status" value="1"/>
</dbReference>
<evidence type="ECO:0000259" key="1">
    <source>
        <dbReference type="PROSITE" id="PS50076"/>
    </source>
</evidence>
<dbReference type="InParanoid" id="A0A6J0PIW2"/>
<accession>A0A6J0PIW2</accession>
<name>A0A6J0PIW2_ELAGV</name>
<dbReference type="Gene3D" id="1.10.287.110">
    <property type="entry name" value="DnaJ domain"/>
    <property type="match status" value="1"/>
</dbReference>
<reference evidence="3" key="1">
    <citation type="submission" date="2025-08" db="UniProtKB">
        <authorList>
            <consortium name="RefSeq"/>
        </authorList>
    </citation>
    <scope>IDENTIFICATION</scope>
</reference>
<evidence type="ECO:0000313" key="2">
    <source>
        <dbReference type="Proteomes" id="UP000504607"/>
    </source>
</evidence>
<dbReference type="CDD" id="cd06257">
    <property type="entry name" value="DnaJ"/>
    <property type="match status" value="1"/>
</dbReference>
<gene>
    <name evidence="3" type="primary">LOC105045132</name>
</gene>
<dbReference type="RefSeq" id="XP_019706125.1">
    <property type="nucleotide sequence ID" value="XM_019850566.1"/>
</dbReference>
<evidence type="ECO:0000313" key="3">
    <source>
        <dbReference type="RefSeq" id="XP_019706125.1"/>
    </source>
</evidence>
<dbReference type="InterPro" id="IPR018253">
    <property type="entry name" value="DnaJ_domain_CS"/>
</dbReference>
<dbReference type="GeneID" id="105045132"/>
<dbReference type="PRINTS" id="PR00625">
    <property type="entry name" value="JDOMAIN"/>
</dbReference>
<dbReference type="InterPro" id="IPR001623">
    <property type="entry name" value="DnaJ_domain"/>
</dbReference>
<sequence>MGRQMEEELESKSQLVREICSISSIFALCPHHRRSSHKPVFIDWYLVLRVDEDVGIDVIRRRYRQLALQLHPDKNKHPKADVAFKLVSEAHACLSDKTKRKSFNSERCKNFCKECYKKSQLMSSGNSRNFQKHRAFYPTEQQAKSDRMMNTLKEVQNRLREECGVIENCLRANKAYRKEFPIFNPSEQLLHSPGYPHYQTQVFEKPMDCQYYHTDNARKYWERGGRCESPVYEIRTENQSMRTKNFGFSF</sequence>
<dbReference type="PANTHER" id="PTHR44137:SF13">
    <property type="entry name" value="CHAPERONE DNAJ-DOMAIN SUPERFAMILY PROTEIN"/>
    <property type="match status" value="1"/>
</dbReference>